<dbReference type="EMBL" id="JAWDGP010004062">
    <property type="protein sequence ID" value="KAK3768242.1"/>
    <property type="molecule type" value="Genomic_DNA"/>
</dbReference>
<name>A0AAE1DF58_9GAST</name>
<dbReference type="AlphaFoldDB" id="A0AAE1DF58"/>
<dbReference type="Proteomes" id="UP001283361">
    <property type="component" value="Unassembled WGS sequence"/>
</dbReference>
<evidence type="ECO:0000313" key="2">
    <source>
        <dbReference type="EMBL" id="KAK3768242.1"/>
    </source>
</evidence>
<reference evidence="2" key="1">
    <citation type="journal article" date="2023" name="G3 (Bethesda)">
        <title>A reference genome for the long-term kleptoplast-retaining sea slug Elysia crispata morphotype clarki.</title>
        <authorList>
            <person name="Eastman K.E."/>
            <person name="Pendleton A.L."/>
            <person name="Shaikh M.A."/>
            <person name="Suttiyut T."/>
            <person name="Ogas R."/>
            <person name="Tomko P."/>
            <person name="Gavelis G."/>
            <person name="Widhalm J.R."/>
            <person name="Wisecaver J.H."/>
        </authorList>
    </citation>
    <scope>NUCLEOTIDE SEQUENCE</scope>
    <source>
        <strain evidence="2">ECLA1</strain>
    </source>
</reference>
<gene>
    <name evidence="2" type="ORF">RRG08_031036</name>
</gene>
<protein>
    <submittedName>
        <fullName evidence="2">Uncharacterized protein</fullName>
    </submittedName>
</protein>
<organism evidence="2 3">
    <name type="scientific">Elysia crispata</name>
    <name type="common">lettuce slug</name>
    <dbReference type="NCBI Taxonomy" id="231223"/>
    <lineage>
        <taxon>Eukaryota</taxon>
        <taxon>Metazoa</taxon>
        <taxon>Spiralia</taxon>
        <taxon>Lophotrochozoa</taxon>
        <taxon>Mollusca</taxon>
        <taxon>Gastropoda</taxon>
        <taxon>Heterobranchia</taxon>
        <taxon>Euthyneura</taxon>
        <taxon>Panpulmonata</taxon>
        <taxon>Sacoglossa</taxon>
        <taxon>Placobranchoidea</taxon>
        <taxon>Plakobranchidae</taxon>
        <taxon>Elysia</taxon>
    </lineage>
</organism>
<keyword evidence="3" id="KW-1185">Reference proteome</keyword>
<feature type="compositionally biased region" description="Polar residues" evidence="1">
    <location>
        <begin position="175"/>
        <end position="190"/>
    </location>
</feature>
<evidence type="ECO:0000313" key="3">
    <source>
        <dbReference type="Proteomes" id="UP001283361"/>
    </source>
</evidence>
<evidence type="ECO:0000256" key="1">
    <source>
        <dbReference type="SAM" id="MobiDB-lite"/>
    </source>
</evidence>
<accession>A0AAE1DF58</accession>
<proteinExistence type="predicted"/>
<comment type="caution">
    <text evidence="2">The sequence shown here is derived from an EMBL/GenBank/DDBJ whole genome shotgun (WGS) entry which is preliminary data.</text>
</comment>
<feature type="region of interest" description="Disordered" evidence="1">
    <location>
        <begin position="154"/>
        <end position="190"/>
    </location>
</feature>
<sequence length="310" mass="34472">MITIGSGWLQARLGATRTSQAKDNSPGLTMHSIIPRSVTGMTTTSYETFTDIAARVWILHSITAPSCIFRSGKCLGQSCNVLSYWFENISSSTNSLTVKDWRIPKYVFAVVTWRIETPPDSSAQRSKTTPNSGQEKTLILHRWSPGRLKHRQTLGTNALKPPPPRVVTWRIETPPDSSAQRSKTTPTSGQEKALILHRWSPGGLKHRQTLGTNALKPPPTRVVTWKIETPPDSWDQRSKTTPTSGQEKTLILHRWSPGGLKHRQTLRSNALKQPPPLVKRKLVYSTGGHVEEAAAFQFAPISLNTSVVYL</sequence>